<accession>A0A6M1U969</accession>
<comment type="subcellular location">
    <subcellularLocation>
        <location evidence="1">Membrane</location>
        <topology evidence="1">Multi-pass membrane protein</topology>
    </subcellularLocation>
</comment>
<dbReference type="RefSeq" id="WP_165048741.1">
    <property type="nucleotide sequence ID" value="NZ_JAALFE010000006.1"/>
</dbReference>
<feature type="transmembrane region" description="Helical" evidence="6">
    <location>
        <begin position="43"/>
        <end position="62"/>
    </location>
</feature>
<feature type="transmembrane region" description="Helical" evidence="6">
    <location>
        <begin position="151"/>
        <end position="169"/>
    </location>
</feature>
<feature type="transmembrane region" description="Helical" evidence="6">
    <location>
        <begin position="266"/>
        <end position="282"/>
    </location>
</feature>
<organism evidence="8 9">
    <name type="scientific">Paragemmobacter kunshanensis</name>
    <dbReference type="NCBI Taxonomy" id="2583234"/>
    <lineage>
        <taxon>Bacteria</taxon>
        <taxon>Pseudomonadati</taxon>
        <taxon>Pseudomonadota</taxon>
        <taxon>Alphaproteobacteria</taxon>
        <taxon>Rhodobacterales</taxon>
        <taxon>Paracoccaceae</taxon>
        <taxon>Paragemmobacter</taxon>
    </lineage>
</organism>
<keyword evidence="5 6" id="KW-0472">Membrane</keyword>
<dbReference type="PANTHER" id="PTHR22911:SF6">
    <property type="entry name" value="SOLUTE CARRIER FAMILY 35 MEMBER G1"/>
    <property type="match status" value="1"/>
</dbReference>
<dbReference type="PANTHER" id="PTHR22911">
    <property type="entry name" value="ACYL-MALONYL CONDENSING ENZYME-RELATED"/>
    <property type="match status" value="1"/>
</dbReference>
<dbReference type="Proteomes" id="UP000474758">
    <property type="component" value="Unassembled WGS sequence"/>
</dbReference>
<feature type="transmembrane region" description="Helical" evidence="6">
    <location>
        <begin position="127"/>
        <end position="145"/>
    </location>
</feature>
<evidence type="ECO:0000256" key="4">
    <source>
        <dbReference type="ARBA" id="ARBA00022989"/>
    </source>
</evidence>
<feature type="domain" description="EamA" evidence="7">
    <location>
        <begin position="10"/>
        <end position="141"/>
    </location>
</feature>
<evidence type="ECO:0000256" key="5">
    <source>
        <dbReference type="ARBA" id="ARBA00023136"/>
    </source>
</evidence>
<feature type="transmembrane region" description="Helical" evidence="6">
    <location>
        <begin position="181"/>
        <end position="199"/>
    </location>
</feature>
<dbReference type="Gene3D" id="1.10.3730.20">
    <property type="match status" value="1"/>
</dbReference>
<name>A0A6M1U969_9RHOB</name>
<comment type="similarity">
    <text evidence="2">Belongs to the drug/metabolite transporter (DMT) superfamily. 10 TMS drug/metabolite exporter (DME) (TC 2.A.7.3) family.</text>
</comment>
<keyword evidence="9" id="KW-1185">Reference proteome</keyword>
<feature type="domain" description="EamA" evidence="7">
    <location>
        <begin position="150"/>
        <end position="277"/>
    </location>
</feature>
<feature type="transmembrane region" description="Helical" evidence="6">
    <location>
        <begin position="211"/>
        <end position="232"/>
    </location>
</feature>
<dbReference type="InterPro" id="IPR037185">
    <property type="entry name" value="EmrE-like"/>
</dbReference>
<gene>
    <name evidence="8" type="ORF">G5V65_08010</name>
</gene>
<dbReference type="SUPFAM" id="SSF103481">
    <property type="entry name" value="Multidrug resistance efflux transporter EmrE"/>
    <property type="match status" value="2"/>
</dbReference>
<comment type="caution">
    <text evidence="8">The sequence shown here is derived from an EMBL/GenBank/DDBJ whole genome shotgun (WGS) entry which is preliminary data.</text>
</comment>
<evidence type="ECO:0000313" key="9">
    <source>
        <dbReference type="Proteomes" id="UP000474758"/>
    </source>
</evidence>
<evidence type="ECO:0000256" key="2">
    <source>
        <dbReference type="ARBA" id="ARBA00009853"/>
    </source>
</evidence>
<sequence>MTTTHRPLAAAIWMTGSVFSFTAMAIAARQIAGAHDTFEIMLWRSVLGFALVLAVGGALGRLREVRRDTLGQHLVRNLFHFTGQNLWFWALTMIPLAQVFALEFTSPIWVILLSPLVLGERLTRPRILAAVMGFVGILLVARPDFTALEPGVLAAAASAICFAATNLMTKKLTRGESIVSILFWLTLMQGMFGLVMAGHDGVIRMPTAATLPWLAVIGFCGLLAHLCITTALSLAPASYVIPIDFARLPVIALVGVVLYAEALDPFVILGAVIIFLGNWANIRAETRKPATVGTVTIP</sequence>
<dbReference type="Pfam" id="PF00892">
    <property type="entry name" value="EamA"/>
    <property type="match status" value="2"/>
</dbReference>
<evidence type="ECO:0000256" key="3">
    <source>
        <dbReference type="ARBA" id="ARBA00022692"/>
    </source>
</evidence>
<evidence type="ECO:0000256" key="6">
    <source>
        <dbReference type="SAM" id="Phobius"/>
    </source>
</evidence>
<dbReference type="GO" id="GO:0016020">
    <property type="term" value="C:membrane"/>
    <property type="evidence" value="ECO:0007669"/>
    <property type="project" value="UniProtKB-SubCell"/>
</dbReference>
<dbReference type="InterPro" id="IPR000620">
    <property type="entry name" value="EamA_dom"/>
</dbReference>
<reference evidence="8 9" key="1">
    <citation type="submission" date="2020-02" db="EMBL/GenBank/DDBJ databases">
        <title>Rhodobacter translucens sp. nov., a novel bacterium isolated from activated sludge.</title>
        <authorList>
            <person name="Liu J."/>
        </authorList>
    </citation>
    <scope>NUCLEOTIDE SEQUENCE [LARGE SCALE GENOMIC DNA]</scope>
    <source>
        <strain evidence="8 9">HX-7-19</strain>
    </source>
</reference>
<keyword evidence="3 6" id="KW-0812">Transmembrane</keyword>
<protein>
    <submittedName>
        <fullName evidence="8">DMT family transporter</fullName>
    </submittedName>
</protein>
<evidence type="ECO:0000313" key="8">
    <source>
        <dbReference type="EMBL" id="NGQ90841.1"/>
    </source>
</evidence>
<evidence type="ECO:0000256" key="1">
    <source>
        <dbReference type="ARBA" id="ARBA00004141"/>
    </source>
</evidence>
<dbReference type="AlphaFoldDB" id="A0A6M1U969"/>
<keyword evidence="4 6" id="KW-1133">Transmembrane helix</keyword>
<proteinExistence type="inferred from homology"/>
<dbReference type="EMBL" id="JAALFE010000006">
    <property type="protein sequence ID" value="NGQ90841.1"/>
    <property type="molecule type" value="Genomic_DNA"/>
</dbReference>
<evidence type="ECO:0000259" key="7">
    <source>
        <dbReference type="Pfam" id="PF00892"/>
    </source>
</evidence>